<evidence type="ECO:0000256" key="2">
    <source>
        <dbReference type="ARBA" id="ARBA00022790"/>
    </source>
</evidence>
<protein>
    <recommendedName>
        <fullName evidence="3">PCI domain-containing protein</fullName>
    </recommendedName>
</protein>
<dbReference type="EMBL" id="HBKP01004337">
    <property type="protein sequence ID" value="CAE2205632.1"/>
    <property type="molecule type" value="Transcribed_RNA"/>
</dbReference>
<organism evidence="4">
    <name type="scientific">Vannella robusta</name>
    <dbReference type="NCBI Taxonomy" id="1487602"/>
    <lineage>
        <taxon>Eukaryota</taxon>
        <taxon>Amoebozoa</taxon>
        <taxon>Discosea</taxon>
        <taxon>Flabellinia</taxon>
        <taxon>Vannellidae</taxon>
        <taxon>Vannella</taxon>
    </lineage>
</organism>
<gene>
    <name evidence="4" type="ORF">VSP0166_LOCUS3124</name>
</gene>
<comment type="similarity">
    <text evidence="1">Belongs to the CSN7/EIF3M family. CSN7 subfamily.</text>
</comment>
<evidence type="ECO:0000256" key="1">
    <source>
        <dbReference type="ARBA" id="ARBA00008482"/>
    </source>
</evidence>
<accession>A0A7S4HPS8</accession>
<dbReference type="AlphaFoldDB" id="A0A7S4HPS8"/>
<dbReference type="PANTHER" id="PTHR15350">
    <property type="entry name" value="COP9 SIGNALOSOME COMPLEX SUBUNIT 7/DENDRITIC CELL PROTEIN GA17"/>
    <property type="match status" value="1"/>
</dbReference>
<dbReference type="SMART" id="SM00088">
    <property type="entry name" value="PINT"/>
    <property type="match status" value="1"/>
</dbReference>
<sequence>MSQGVTQLSVVEKLNSASDAEGMLQVVSEFIDTEGIFVFGEILESKRMQENKQSAAYQLLELFAFGTFQDYEKNKNSLPNLTDAQTRKLQKLTVASLAAQHKVLSYQMLQDNLGIDNIRHLENLIIDCIYENVIKAKLDQQGKQIIVEFAIGRDLQDGDLENMIDTLTQWQANSETLLETIQQQKTFIRAEHDAIQAMKDQSARINQQTADTSQQVPNQ</sequence>
<dbReference type="GO" id="GO:0008180">
    <property type="term" value="C:COP9 signalosome"/>
    <property type="evidence" value="ECO:0007669"/>
    <property type="project" value="UniProtKB-KW"/>
</dbReference>
<reference evidence="4" key="1">
    <citation type="submission" date="2021-01" db="EMBL/GenBank/DDBJ databases">
        <authorList>
            <person name="Corre E."/>
            <person name="Pelletier E."/>
            <person name="Niang G."/>
            <person name="Scheremetjew M."/>
            <person name="Finn R."/>
            <person name="Kale V."/>
            <person name="Holt S."/>
            <person name="Cochrane G."/>
            <person name="Meng A."/>
            <person name="Brown T."/>
            <person name="Cohen L."/>
        </authorList>
    </citation>
    <scope>NUCLEOTIDE SEQUENCE</scope>
    <source>
        <strain evidence="4">DIVA3 518/3/11/1/6</strain>
    </source>
</reference>
<name>A0A7S4HPS8_9EUKA</name>
<dbReference type="InterPro" id="IPR045237">
    <property type="entry name" value="COPS7/eIF3m"/>
</dbReference>
<dbReference type="Pfam" id="PF01399">
    <property type="entry name" value="PCI"/>
    <property type="match status" value="1"/>
</dbReference>
<proteinExistence type="inferred from homology"/>
<evidence type="ECO:0000313" key="4">
    <source>
        <dbReference type="EMBL" id="CAE2205632.1"/>
    </source>
</evidence>
<evidence type="ECO:0000259" key="3">
    <source>
        <dbReference type="PROSITE" id="PS50250"/>
    </source>
</evidence>
<dbReference type="PROSITE" id="PS50250">
    <property type="entry name" value="PCI"/>
    <property type="match status" value="1"/>
</dbReference>
<dbReference type="InterPro" id="IPR000717">
    <property type="entry name" value="PCI_dom"/>
</dbReference>
<keyword evidence="2" id="KW-0736">Signalosome</keyword>
<dbReference type="PANTHER" id="PTHR15350:SF5">
    <property type="entry name" value="COP9 SIGNALOSOME COMPLEX SUBUNIT 7"/>
    <property type="match status" value="1"/>
</dbReference>
<feature type="domain" description="PCI" evidence="3">
    <location>
        <begin position="1"/>
        <end position="152"/>
    </location>
</feature>